<evidence type="ECO:0000313" key="9">
    <source>
        <dbReference type="EMBL" id="ETW32620.1"/>
    </source>
</evidence>
<name>A0A024VWJ9_PLAFA</name>
<dbReference type="PROSITE" id="PS51678">
    <property type="entry name" value="SAM_MT_PRMT"/>
    <property type="match status" value="1"/>
</dbReference>
<keyword evidence="2 6" id="KW-0489">Methyltransferase</keyword>
<dbReference type="Pfam" id="PF13649">
    <property type="entry name" value="Methyltransf_25"/>
    <property type="match status" value="1"/>
</dbReference>
<reference evidence="9 10" key="1">
    <citation type="submission" date="2013-02" db="EMBL/GenBank/DDBJ databases">
        <title>The Genome Annotation of Plasmodium falciparum Tanzania (2000708).</title>
        <authorList>
            <consortium name="The Broad Institute Genome Sequencing Platform"/>
            <consortium name="The Broad Institute Genome Sequencing Center for Infectious Disease"/>
            <person name="Neafsey D."/>
            <person name="Hoffman S."/>
            <person name="Volkman S."/>
            <person name="Rosenthal P."/>
            <person name="Walker B."/>
            <person name="Young S.K."/>
            <person name="Zeng Q."/>
            <person name="Gargeya S."/>
            <person name="Fitzgerald M."/>
            <person name="Haas B."/>
            <person name="Abouelleil A."/>
            <person name="Allen A.W."/>
            <person name="Alvarado L."/>
            <person name="Arachchi H.M."/>
            <person name="Berlin A.M."/>
            <person name="Chapman S.B."/>
            <person name="Gainer-Dewar J."/>
            <person name="Goldberg J."/>
            <person name="Griggs A."/>
            <person name="Gujja S."/>
            <person name="Hansen M."/>
            <person name="Howarth C."/>
            <person name="Imamovic A."/>
            <person name="Ireland A."/>
            <person name="Larimer J."/>
            <person name="McCowan C."/>
            <person name="Murphy C."/>
            <person name="Pearson M."/>
            <person name="Poon T.W."/>
            <person name="Priest M."/>
            <person name="Roberts A."/>
            <person name="Saif S."/>
            <person name="Shea T."/>
            <person name="Sisk P."/>
            <person name="Sykes S."/>
            <person name="Wortman J."/>
            <person name="Nusbaum C."/>
            <person name="Birren B."/>
        </authorList>
    </citation>
    <scope>NUCLEOTIDE SEQUENCE [LARGE SCALE GENOMIC DNA]</scope>
    <source>
        <strain evidence="10">Tanzania (2000708)</strain>
    </source>
</reference>
<dbReference type="InterPro" id="IPR025799">
    <property type="entry name" value="Arg_MeTrfase"/>
</dbReference>
<protein>
    <recommendedName>
        <fullName evidence="1">type I protein arginine methyltransferase</fullName>
        <ecNumber evidence="1">2.1.1.319</ecNumber>
    </recommendedName>
</protein>
<dbReference type="EC" id="2.1.1.319" evidence="1"/>
<dbReference type="PANTHER" id="PTHR11006">
    <property type="entry name" value="PROTEIN ARGININE N-METHYLTRANSFERASE"/>
    <property type="match status" value="1"/>
</dbReference>
<keyword evidence="3 6" id="KW-0808">Transferase</keyword>
<sequence length="407" mass="48215">KKKKKKMTNKFNKINKNNYETREAVYYDKGNRINSNKEKEMKEFKEEELKEFFNKWNPFYKEKLNSEIEKKNFINFDGEKKMENGNNEYFNSYNYIHIHEDMIKDEVRTRTYYDSIRKNEHLIKDKIVLDVGCGTGILSFFAATHGAKHVYSIEKSDIIYTAIKIRDENNLTDKVTFLKGLAEEIELPVDKVDIIISEWMGYCLLYENMLDTVLYCRDKWLKEGGLIFPDKAHMYIAGIEDSLYREEKFDFWKNCYDLNFSSVLPIIKEEVVIDYVDRNFVVTDTCCILTLDLNTCTPDQLSFVSPFQLKMIRKDYLHALVIWFDISFSACHTEVNFTTGPYGAHTHWKQIVLYTDHIITAERNETLKGIFALKRNQKNKRHLDMKLHYIFDGVHTKAKSTQLFNIS</sequence>
<comment type="catalytic activity">
    <reaction evidence="5">
        <text>L-arginyl-[protein] + S-adenosyl-L-methionine = N(omega)-methyl-L-arginyl-[protein] + S-adenosyl-L-homocysteine + H(+)</text>
        <dbReference type="Rhea" id="RHEA:48100"/>
        <dbReference type="Rhea" id="RHEA-COMP:10532"/>
        <dbReference type="Rhea" id="RHEA-COMP:11990"/>
        <dbReference type="ChEBI" id="CHEBI:15378"/>
        <dbReference type="ChEBI" id="CHEBI:29965"/>
        <dbReference type="ChEBI" id="CHEBI:57856"/>
        <dbReference type="ChEBI" id="CHEBI:59789"/>
        <dbReference type="ChEBI" id="CHEBI:65280"/>
    </reaction>
    <physiologicalReaction direction="left-to-right" evidence="5">
        <dbReference type="Rhea" id="RHEA:48101"/>
    </physiologicalReaction>
</comment>
<evidence type="ECO:0000259" key="7">
    <source>
        <dbReference type="Pfam" id="PF13649"/>
    </source>
</evidence>
<evidence type="ECO:0000256" key="3">
    <source>
        <dbReference type="ARBA" id="ARBA00022679"/>
    </source>
</evidence>
<dbReference type="Gene3D" id="3.40.50.150">
    <property type="entry name" value="Vaccinia Virus protein VP39"/>
    <property type="match status" value="1"/>
</dbReference>
<evidence type="ECO:0000256" key="6">
    <source>
        <dbReference type="PROSITE-ProRule" id="PRU01015"/>
    </source>
</evidence>
<gene>
    <name evidence="9" type="ORF">PFTANZ_06660</name>
</gene>
<dbReference type="FunFam" id="3.40.50.150:FF:000003">
    <property type="entry name" value="Blast:Protein arginine N-methyltransferase 1"/>
    <property type="match status" value="1"/>
</dbReference>
<dbReference type="EMBL" id="KI927217">
    <property type="protein sequence ID" value="ETW32620.1"/>
    <property type="molecule type" value="Genomic_DNA"/>
</dbReference>
<dbReference type="OrthoDB" id="7848332at2759"/>
<evidence type="ECO:0000256" key="2">
    <source>
        <dbReference type="ARBA" id="ARBA00022603"/>
    </source>
</evidence>
<organism evidence="9 10">
    <name type="scientific">Plasmodium falciparum Tanzania</name>
    <name type="common">2000708</name>
    <dbReference type="NCBI Taxonomy" id="1036725"/>
    <lineage>
        <taxon>Eukaryota</taxon>
        <taxon>Sar</taxon>
        <taxon>Alveolata</taxon>
        <taxon>Apicomplexa</taxon>
        <taxon>Aconoidasida</taxon>
        <taxon>Haemosporida</taxon>
        <taxon>Plasmodiidae</taxon>
        <taxon>Plasmodium</taxon>
        <taxon>Plasmodium (Laverania)</taxon>
    </lineage>
</organism>
<evidence type="ECO:0000256" key="1">
    <source>
        <dbReference type="ARBA" id="ARBA00011925"/>
    </source>
</evidence>
<dbReference type="SUPFAM" id="SSF53335">
    <property type="entry name" value="S-adenosyl-L-methionine-dependent methyltransferases"/>
    <property type="match status" value="1"/>
</dbReference>
<dbReference type="Proteomes" id="UP000030708">
    <property type="component" value="Unassembled WGS sequence"/>
</dbReference>
<feature type="non-terminal residue" evidence="9">
    <location>
        <position position="1"/>
    </location>
</feature>
<dbReference type="GO" id="GO:0035242">
    <property type="term" value="F:protein-arginine omega-N asymmetric methyltransferase activity"/>
    <property type="evidence" value="ECO:0007669"/>
    <property type="project" value="UniProtKB-EC"/>
</dbReference>
<dbReference type="InterPro" id="IPR055135">
    <property type="entry name" value="PRMT_dom"/>
</dbReference>
<dbReference type="Pfam" id="PF22528">
    <property type="entry name" value="PRMT_C"/>
    <property type="match status" value="1"/>
</dbReference>
<accession>A0A024VWJ9</accession>
<dbReference type="InterPro" id="IPR041698">
    <property type="entry name" value="Methyltransf_25"/>
</dbReference>
<dbReference type="GO" id="GO:0042054">
    <property type="term" value="F:histone methyltransferase activity"/>
    <property type="evidence" value="ECO:0007669"/>
    <property type="project" value="TreeGrafter"/>
</dbReference>
<evidence type="ECO:0000313" key="10">
    <source>
        <dbReference type="Proteomes" id="UP000030708"/>
    </source>
</evidence>
<dbReference type="GO" id="GO:0005634">
    <property type="term" value="C:nucleus"/>
    <property type="evidence" value="ECO:0007669"/>
    <property type="project" value="TreeGrafter"/>
</dbReference>
<dbReference type="CDD" id="cd02440">
    <property type="entry name" value="AdoMet_MTases"/>
    <property type="match status" value="1"/>
</dbReference>
<dbReference type="InterPro" id="IPR029063">
    <property type="entry name" value="SAM-dependent_MTases_sf"/>
</dbReference>
<dbReference type="Gene3D" id="2.70.160.11">
    <property type="entry name" value="Hnrnp arginine n-methyltransferase1"/>
    <property type="match status" value="1"/>
</dbReference>
<evidence type="ECO:0000256" key="4">
    <source>
        <dbReference type="ARBA" id="ARBA00022691"/>
    </source>
</evidence>
<evidence type="ECO:0000256" key="5">
    <source>
        <dbReference type="ARBA" id="ARBA00049303"/>
    </source>
</evidence>
<feature type="domain" description="Methyltransferase" evidence="7">
    <location>
        <begin position="128"/>
        <end position="225"/>
    </location>
</feature>
<feature type="domain" description="Protein arginine N-methyltransferase" evidence="8">
    <location>
        <begin position="230"/>
        <end position="392"/>
    </location>
</feature>
<dbReference type="PANTHER" id="PTHR11006:SF53">
    <property type="entry name" value="PROTEIN ARGININE N-METHYLTRANSFERASE 3"/>
    <property type="match status" value="1"/>
</dbReference>
<proteinExistence type="predicted"/>
<evidence type="ECO:0000259" key="8">
    <source>
        <dbReference type="Pfam" id="PF22528"/>
    </source>
</evidence>
<dbReference type="FunFam" id="2.70.160.11:FF:000001">
    <property type="entry name" value="Blast:Protein arginine N-methyltransferase 1"/>
    <property type="match status" value="1"/>
</dbReference>
<dbReference type="GO" id="GO:0032259">
    <property type="term" value="P:methylation"/>
    <property type="evidence" value="ECO:0007669"/>
    <property type="project" value="UniProtKB-KW"/>
</dbReference>
<dbReference type="AlphaFoldDB" id="A0A024VWJ9"/>
<reference evidence="9 10" key="2">
    <citation type="submission" date="2013-02" db="EMBL/GenBank/DDBJ databases">
        <title>The Genome Sequence of Plasmodium falciparum Tanzania (2000708).</title>
        <authorList>
            <consortium name="The Broad Institute Genome Sequencing Platform"/>
            <consortium name="The Broad Institute Genome Sequencing Center for Infectious Disease"/>
            <person name="Neafsey D."/>
            <person name="Cheeseman I."/>
            <person name="Volkman S."/>
            <person name="Adams J."/>
            <person name="Walker B."/>
            <person name="Young S.K."/>
            <person name="Zeng Q."/>
            <person name="Gargeya S."/>
            <person name="Fitzgerald M."/>
            <person name="Haas B."/>
            <person name="Abouelleil A."/>
            <person name="Alvarado L."/>
            <person name="Arachchi H.M."/>
            <person name="Berlin A.M."/>
            <person name="Chapman S.B."/>
            <person name="Dewar J."/>
            <person name="Goldberg J."/>
            <person name="Griggs A."/>
            <person name="Gujja S."/>
            <person name="Hansen M."/>
            <person name="Howarth C."/>
            <person name="Imamovic A."/>
            <person name="Larimer J."/>
            <person name="McCowan C."/>
            <person name="Murphy C."/>
            <person name="Neiman D."/>
            <person name="Pearson M."/>
            <person name="Priest M."/>
            <person name="Roberts A."/>
            <person name="Saif S."/>
            <person name="Shea T."/>
            <person name="Sisk P."/>
            <person name="Sykes S."/>
            <person name="Wortman J."/>
            <person name="Nusbaum C."/>
            <person name="Birren B."/>
        </authorList>
    </citation>
    <scope>NUCLEOTIDE SEQUENCE [LARGE SCALE GENOMIC DNA]</scope>
    <source>
        <strain evidence="10">Tanzania (2000708)</strain>
    </source>
</reference>
<dbReference type="eggNOG" id="KOG1499">
    <property type="taxonomic scope" value="Eukaryota"/>
</dbReference>
<keyword evidence="4 6" id="KW-0949">S-adenosyl-L-methionine</keyword>